<dbReference type="OrthoDB" id="5325135at2"/>
<organism evidence="2 3">
    <name type="scientific">Brevundimonas naejangsanensis</name>
    <dbReference type="NCBI Taxonomy" id="588932"/>
    <lineage>
        <taxon>Bacteria</taxon>
        <taxon>Pseudomonadati</taxon>
        <taxon>Pseudomonadota</taxon>
        <taxon>Alphaproteobacteria</taxon>
        <taxon>Caulobacterales</taxon>
        <taxon>Caulobacteraceae</taxon>
        <taxon>Brevundimonas</taxon>
    </lineage>
</organism>
<dbReference type="Pfam" id="PF04964">
    <property type="entry name" value="Flp_Fap"/>
    <property type="match status" value="1"/>
</dbReference>
<evidence type="ECO:0000313" key="2">
    <source>
        <dbReference type="EMBL" id="ANF55273.1"/>
    </source>
</evidence>
<keyword evidence="1" id="KW-1133">Transmembrane helix</keyword>
<gene>
    <name evidence="2" type="ORF">DA69_11250</name>
</gene>
<dbReference type="AlphaFoldDB" id="A0A172Y7S6"/>
<dbReference type="KEGG" id="bne:DA69_11250"/>
<dbReference type="RefSeq" id="WP_024355184.1">
    <property type="nucleotide sequence ID" value="NZ_CP015614.1"/>
</dbReference>
<keyword evidence="1" id="KW-0812">Transmembrane</keyword>
<evidence type="ECO:0000256" key="1">
    <source>
        <dbReference type="SAM" id="Phobius"/>
    </source>
</evidence>
<keyword evidence="3" id="KW-1185">Reference proteome</keyword>
<dbReference type="EMBL" id="CP015614">
    <property type="protein sequence ID" value="ANF55273.1"/>
    <property type="molecule type" value="Genomic_DNA"/>
</dbReference>
<dbReference type="STRING" id="588932.DA69_11250"/>
<dbReference type="GeneID" id="78119108"/>
<keyword evidence="1" id="KW-0472">Membrane</keyword>
<reference evidence="2 3" key="1">
    <citation type="journal article" date="2014" name="Genome Announc.">
        <title>Genome Sequence of a Promising Hydrogen-Producing Facultative Anaerobic Bacterium, Brevundimonas naejangsanensis Strain B1.</title>
        <authorList>
            <person name="Su H."/>
            <person name="Zhang T."/>
            <person name="Bao M."/>
            <person name="Jiang Y."/>
            <person name="Wang Y."/>
            <person name="Tan T."/>
        </authorList>
    </citation>
    <scope>NUCLEOTIDE SEQUENCE [LARGE SCALE GENOMIC DNA]</scope>
    <source>
        <strain evidence="2 3">B1</strain>
    </source>
</reference>
<feature type="transmembrane region" description="Helical" evidence="1">
    <location>
        <begin position="20"/>
        <end position="38"/>
    </location>
</feature>
<evidence type="ECO:0000313" key="3">
    <source>
        <dbReference type="Proteomes" id="UP000077603"/>
    </source>
</evidence>
<dbReference type="InterPro" id="IPR007047">
    <property type="entry name" value="Flp_Fap"/>
</dbReference>
<protein>
    <submittedName>
        <fullName evidence="2">Flp/Fap pilin component</fullName>
    </submittedName>
</protein>
<accession>A0A172Y7S6</accession>
<proteinExistence type="predicted"/>
<sequence>MKGFIHRLLRDEGGATAVEYGLICGLIGMVVLAALGAFSGRMEVIYGKVSQFVLAAGS</sequence>
<dbReference type="Proteomes" id="UP000077603">
    <property type="component" value="Chromosome"/>
</dbReference>
<name>A0A172Y7S6_9CAUL</name>